<dbReference type="PANTHER" id="PTHR31577">
    <property type="entry name" value="DEVELOPMENTAL PLURIPOTENCY-ASSOCIATED PROTEIN 3-RELATED"/>
    <property type="match status" value="1"/>
</dbReference>
<dbReference type="GO" id="GO:0044726">
    <property type="term" value="P:epigenetic programing of female pronucleus"/>
    <property type="evidence" value="ECO:0007669"/>
    <property type="project" value="TreeGrafter"/>
</dbReference>
<gene>
    <name evidence="2" type="ORF">mMyoMyo1_010738</name>
</gene>
<reference evidence="2 3" key="1">
    <citation type="journal article" date="2020" name="Nature">
        <title>Six reference-quality genomes reveal evolution of bat adaptations.</title>
        <authorList>
            <person name="Jebb D."/>
            <person name="Huang Z."/>
            <person name="Pippel M."/>
            <person name="Hughes G.M."/>
            <person name="Lavrichenko K."/>
            <person name="Devanna P."/>
            <person name="Winkler S."/>
            <person name="Jermiin L.S."/>
            <person name="Skirmuntt E.C."/>
            <person name="Katzourakis A."/>
            <person name="Burkitt-Gray L."/>
            <person name="Ray D.A."/>
            <person name="Sullivan K.A.M."/>
            <person name="Roscito J.G."/>
            <person name="Kirilenko B.M."/>
            <person name="Davalos L.M."/>
            <person name="Corthals A.P."/>
            <person name="Power M.L."/>
            <person name="Jones G."/>
            <person name="Ransome R.D."/>
            <person name="Dechmann D.K.N."/>
            <person name="Locatelli A.G."/>
            <person name="Puechmaille S.J."/>
            <person name="Fedrigo O."/>
            <person name="Jarvis E.D."/>
            <person name="Hiller M."/>
            <person name="Vernes S.C."/>
            <person name="Myers E.W."/>
            <person name="Teeling E.C."/>
        </authorList>
    </citation>
    <scope>NUCLEOTIDE SEQUENCE [LARGE SCALE GENOMIC DNA]</scope>
    <source>
        <strain evidence="2">MMyoMyo1</strain>
        <tissue evidence="2">Flight muscle</tissue>
    </source>
</reference>
<evidence type="ECO:0000256" key="1">
    <source>
        <dbReference type="SAM" id="MobiDB-lite"/>
    </source>
</evidence>
<proteinExistence type="predicted"/>
<dbReference type="GO" id="GO:0005634">
    <property type="term" value="C:nucleus"/>
    <property type="evidence" value="ECO:0007669"/>
    <property type="project" value="TreeGrafter"/>
</dbReference>
<evidence type="ECO:0000313" key="2">
    <source>
        <dbReference type="EMBL" id="KAF6369397.1"/>
    </source>
</evidence>
<comment type="caution">
    <text evidence="2">The sequence shown here is derived from an EMBL/GenBank/DDBJ whole genome shotgun (WGS) entry which is preliminary data.</text>
</comment>
<sequence>MDSPTKLNAPSTGSFSQMSNESYSADAQAVSEALANNLSKLSLNHSIQFSSLPQKHSPQQRDREEESKEYELTLSYGLVYRRRRGVRTMASLKRDLKGLFPTWLRRRNEAIQNRQKNRKEPILQCDCCDCLSHPGPSGIVKNYDMVLAGLPQCKERQPAD</sequence>
<dbReference type="InterPro" id="IPR029096">
    <property type="entry name" value="Dppa3"/>
</dbReference>
<dbReference type="AlphaFoldDB" id="A0A7J7Z561"/>
<dbReference type="EMBL" id="JABWUV010000003">
    <property type="protein sequence ID" value="KAF6369397.1"/>
    <property type="molecule type" value="Genomic_DNA"/>
</dbReference>
<organism evidence="2 3">
    <name type="scientific">Myotis myotis</name>
    <name type="common">Greater mouse-eared bat</name>
    <name type="synonym">Vespertilio myotis</name>
    <dbReference type="NCBI Taxonomy" id="51298"/>
    <lineage>
        <taxon>Eukaryota</taxon>
        <taxon>Metazoa</taxon>
        <taxon>Chordata</taxon>
        <taxon>Craniata</taxon>
        <taxon>Vertebrata</taxon>
        <taxon>Euteleostomi</taxon>
        <taxon>Mammalia</taxon>
        <taxon>Eutheria</taxon>
        <taxon>Laurasiatheria</taxon>
        <taxon>Chiroptera</taxon>
        <taxon>Yangochiroptera</taxon>
        <taxon>Vespertilionidae</taxon>
        <taxon>Myotis</taxon>
    </lineage>
</organism>
<dbReference type="Pfam" id="PF15549">
    <property type="entry name" value="PGC7_Stella"/>
    <property type="match status" value="1"/>
</dbReference>
<protein>
    <submittedName>
        <fullName evidence="2">Uncharacterized protein</fullName>
    </submittedName>
</protein>
<feature type="compositionally biased region" description="Basic and acidic residues" evidence="1">
    <location>
        <begin position="59"/>
        <end position="68"/>
    </location>
</feature>
<feature type="region of interest" description="Disordered" evidence="1">
    <location>
        <begin position="49"/>
        <end position="68"/>
    </location>
</feature>
<evidence type="ECO:0000313" key="3">
    <source>
        <dbReference type="Proteomes" id="UP000527355"/>
    </source>
</evidence>
<name>A0A7J7Z561_MYOMY</name>
<dbReference type="PANTHER" id="PTHR31577:SF2">
    <property type="entry name" value="DEVELOPMENTAL PLURIPOTENCY-ASSOCIATED PROTEIN 3"/>
    <property type="match status" value="1"/>
</dbReference>
<feature type="compositionally biased region" description="Polar residues" evidence="1">
    <location>
        <begin position="1"/>
        <end position="25"/>
    </location>
</feature>
<dbReference type="Proteomes" id="UP000527355">
    <property type="component" value="Unassembled WGS sequence"/>
</dbReference>
<accession>A0A7J7Z561</accession>
<keyword evidence="3" id="KW-1185">Reference proteome</keyword>
<feature type="region of interest" description="Disordered" evidence="1">
    <location>
        <begin position="1"/>
        <end position="29"/>
    </location>
</feature>